<dbReference type="GO" id="GO:0004497">
    <property type="term" value="F:monooxygenase activity"/>
    <property type="evidence" value="ECO:0007669"/>
    <property type="project" value="UniProtKB-KW"/>
</dbReference>
<evidence type="ECO:0000313" key="11">
    <source>
        <dbReference type="EMBL" id="OAX35598.1"/>
    </source>
</evidence>
<dbReference type="InterPro" id="IPR050364">
    <property type="entry name" value="Cytochrome_P450_fung"/>
</dbReference>
<feature type="binding site" description="axial binding residue" evidence="9">
    <location>
        <position position="449"/>
    </location>
    <ligand>
        <name>heme</name>
        <dbReference type="ChEBI" id="CHEBI:30413"/>
    </ligand>
    <ligandPart>
        <name>Fe</name>
        <dbReference type="ChEBI" id="CHEBI:18248"/>
    </ligandPart>
</feature>
<reference evidence="11 12" key="1">
    <citation type="submission" date="2016-06" db="EMBL/GenBank/DDBJ databases">
        <title>Comparative genomics of the ectomycorrhizal sister species Rhizopogon vinicolor and Rhizopogon vesiculosus (Basidiomycota: Boletales) reveals a divergence of the mating type B locus.</title>
        <authorList>
            <consortium name="DOE Joint Genome Institute"/>
            <person name="Mujic A.B."/>
            <person name="Kuo A."/>
            <person name="Tritt A."/>
            <person name="Lipzen A."/>
            <person name="Chen C."/>
            <person name="Johnson J."/>
            <person name="Sharma A."/>
            <person name="Barry K."/>
            <person name="Grigoriev I.V."/>
            <person name="Spatafora J.W."/>
        </authorList>
    </citation>
    <scope>NUCLEOTIDE SEQUENCE [LARGE SCALE GENOMIC DNA]</scope>
    <source>
        <strain evidence="11 12">AM-OR11-026</strain>
    </source>
</reference>
<keyword evidence="4 9" id="KW-0349">Heme</keyword>
<evidence type="ECO:0000256" key="7">
    <source>
        <dbReference type="ARBA" id="ARBA00023004"/>
    </source>
</evidence>
<evidence type="ECO:0000256" key="6">
    <source>
        <dbReference type="ARBA" id="ARBA00023002"/>
    </source>
</evidence>
<dbReference type="GO" id="GO:0016705">
    <property type="term" value="F:oxidoreductase activity, acting on paired donors, with incorporation or reduction of molecular oxygen"/>
    <property type="evidence" value="ECO:0007669"/>
    <property type="project" value="InterPro"/>
</dbReference>
<dbReference type="InParanoid" id="A0A1B7MSK8"/>
<evidence type="ECO:0000256" key="8">
    <source>
        <dbReference type="ARBA" id="ARBA00023033"/>
    </source>
</evidence>
<evidence type="ECO:0000256" key="1">
    <source>
        <dbReference type="ARBA" id="ARBA00001971"/>
    </source>
</evidence>
<dbReference type="PANTHER" id="PTHR46300:SF7">
    <property type="entry name" value="P450, PUTATIVE (EUROFUNG)-RELATED"/>
    <property type="match status" value="1"/>
</dbReference>
<dbReference type="SUPFAM" id="SSF48264">
    <property type="entry name" value="Cytochrome P450"/>
    <property type="match status" value="1"/>
</dbReference>
<name>A0A1B7MSK8_9AGAM</name>
<dbReference type="CDD" id="cd11065">
    <property type="entry name" value="CYP64-like"/>
    <property type="match status" value="1"/>
</dbReference>
<evidence type="ECO:0000256" key="10">
    <source>
        <dbReference type="RuleBase" id="RU000461"/>
    </source>
</evidence>
<protein>
    <submittedName>
        <fullName evidence="11">Cytochrome P450</fullName>
    </submittedName>
</protein>
<dbReference type="STRING" id="1314800.A0A1B7MSK8"/>
<dbReference type="InterPro" id="IPR001128">
    <property type="entry name" value="Cyt_P450"/>
</dbReference>
<sequence length="522" mass="58921">MVTSVDGHLALLAVLPLSFVVVTAFKRFLQKGQHRLPFPPGPIPLPLLGNILSIDTKQPWLTYTQWGAAYGDLIFARILDQEVVVINSQHVAQALMDKRSRIYADRPYLATVEPFGWSYSMAFARYSDEWRLSRRIVHQTFRADSALKFRPMQIRRAREMIVNLIDDPQHYHAHFATFASSVTMSVVYDYEIVARDDPLVLLVINAMDVGVVMMTPERAMILKMFPFLLNLPDWCPGSSIKRDARVTTNLSNEMVNVPFDYVKQHMADNSISSRASMVGEHLQRIEEQGEALRTVLEPALKKAASTAFAAAYDTTSSTLMVFILAMVLYPDVQRRAQAEIDLVIGRDQLPTFEDRASLPYIDAVLRETLRWEPVIPLGLPHATTSEDIYDGYFIPKGAIVMCNMWAISRDEGRYHDACRFMPERFIDDNGQLTDDNPAQYIFGLGRRICPGRHTADASVWSAIVTMLATVNISLAKDDQGKAINFTPEFTTGFTRHPVIFPCSISARSQIHAELVDTLRTAM</sequence>
<dbReference type="Gene3D" id="1.10.630.10">
    <property type="entry name" value="Cytochrome P450"/>
    <property type="match status" value="1"/>
</dbReference>
<comment type="similarity">
    <text evidence="3 10">Belongs to the cytochrome P450 family.</text>
</comment>
<dbReference type="Pfam" id="PF00067">
    <property type="entry name" value="p450"/>
    <property type="match status" value="1"/>
</dbReference>
<evidence type="ECO:0000256" key="5">
    <source>
        <dbReference type="ARBA" id="ARBA00022723"/>
    </source>
</evidence>
<dbReference type="PANTHER" id="PTHR46300">
    <property type="entry name" value="P450, PUTATIVE (EUROFUNG)-RELATED-RELATED"/>
    <property type="match status" value="1"/>
</dbReference>
<gene>
    <name evidence="11" type="ORF">K503DRAFT_745684</name>
</gene>
<dbReference type="PROSITE" id="PS00086">
    <property type="entry name" value="CYTOCHROME_P450"/>
    <property type="match status" value="1"/>
</dbReference>
<evidence type="ECO:0000256" key="3">
    <source>
        <dbReference type="ARBA" id="ARBA00010617"/>
    </source>
</evidence>
<keyword evidence="5 9" id="KW-0479">Metal-binding</keyword>
<dbReference type="InterPro" id="IPR002401">
    <property type="entry name" value="Cyt_P450_E_grp-I"/>
</dbReference>
<dbReference type="GO" id="GO:0005506">
    <property type="term" value="F:iron ion binding"/>
    <property type="evidence" value="ECO:0007669"/>
    <property type="project" value="InterPro"/>
</dbReference>
<dbReference type="PRINTS" id="PR00463">
    <property type="entry name" value="EP450I"/>
</dbReference>
<evidence type="ECO:0000256" key="4">
    <source>
        <dbReference type="ARBA" id="ARBA00022617"/>
    </source>
</evidence>
<evidence type="ECO:0000256" key="9">
    <source>
        <dbReference type="PIRSR" id="PIRSR602401-1"/>
    </source>
</evidence>
<proteinExistence type="inferred from homology"/>
<dbReference type="InterPro" id="IPR036396">
    <property type="entry name" value="Cyt_P450_sf"/>
</dbReference>
<dbReference type="OrthoDB" id="2789670at2759"/>
<accession>A0A1B7MSK8</accession>
<dbReference type="InterPro" id="IPR017972">
    <property type="entry name" value="Cyt_P450_CS"/>
</dbReference>
<keyword evidence="12" id="KW-1185">Reference proteome</keyword>
<comment type="cofactor">
    <cofactor evidence="1 9">
        <name>heme</name>
        <dbReference type="ChEBI" id="CHEBI:30413"/>
    </cofactor>
</comment>
<comment type="pathway">
    <text evidence="2">Secondary metabolite biosynthesis.</text>
</comment>
<dbReference type="EMBL" id="KV448484">
    <property type="protein sequence ID" value="OAX35598.1"/>
    <property type="molecule type" value="Genomic_DNA"/>
</dbReference>
<keyword evidence="7 9" id="KW-0408">Iron</keyword>
<dbReference type="AlphaFoldDB" id="A0A1B7MSK8"/>
<evidence type="ECO:0000256" key="2">
    <source>
        <dbReference type="ARBA" id="ARBA00005179"/>
    </source>
</evidence>
<dbReference type="GO" id="GO:0020037">
    <property type="term" value="F:heme binding"/>
    <property type="evidence" value="ECO:0007669"/>
    <property type="project" value="InterPro"/>
</dbReference>
<organism evidence="11 12">
    <name type="scientific">Rhizopogon vinicolor AM-OR11-026</name>
    <dbReference type="NCBI Taxonomy" id="1314800"/>
    <lineage>
        <taxon>Eukaryota</taxon>
        <taxon>Fungi</taxon>
        <taxon>Dikarya</taxon>
        <taxon>Basidiomycota</taxon>
        <taxon>Agaricomycotina</taxon>
        <taxon>Agaricomycetes</taxon>
        <taxon>Agaricomycetidae</taxon>
        <taxon>Boletales</taxon>
        <taxon>Suillineae</taxon>
        <taxon>Rhizopogonaceae</taxon>
        <taxon>Rhizopogon</taxon>
    </lineage>
</organism>
<keyword evidence="6 10" id="KW-0560">Oxidoreductase</keyword>
<dbReference type="Proteomes" id="UP000092154">
    <property type="component" value="Unassembled WGS sequence"/>
</dbReference>
<evidence type="ECO:0000313" key="12">
    <source>
        <dbReference type="Proteomes" id="UP000092154"/>
    </source>
</evidence>
<dbReference type="PRINTS" id="PR00385">
    <property type="entry name" value="P450"/>
</dbReference>
<keyword evidence="8 10" id="KW-0503">Monooxygenase</keyword>